<keyword evidence="2" id="KW-0732">Signal</keyword>
<dbReference type="Proteomes" id="UP001176059">
    <property type="component" value="Unassembled WGS sequence"/>
</dbReference>
<evidence type="ECO:0000256" key="2">
    <source>
        <dbReference type="SAM" id="SignalP"/>
    </source>
</evidence>
<keyword evidence="1" id="KW-0472">Membrane</keyword>
<evidence type="ECO:0000313" key="4">
    <source>
        <dbReference type="Proteomes" id="UP001176059"/>
    </source>
</evidence>
<reference evidence="3" key="2">
    <citation type="journal article" date="2023" name="Proc. Natl. Acad. Sci. U.S.A.">
        <title>A global phylogenomic analysis of the shiitake genus Lentinula.</title>
        <authorList>
            <person name="Sierra-Patev S."/>
            <person name="Min B."/>
            <person name="Naranjo-Ortiz M."/>
            <person name="Looney B."/>
            <person name="Konkel Z."/>
            <person name="Slot J.C."/>
            <person name="Sakamoto Y."/>
            <person name="Steenwyk J.L."/>
            <person name="Rokas A."/>
            <person name="Carro J."/>
            <person name="Camarero S."/>
            <person name="Ferreira P."/>
            <person name="Molpeceres G."/>
            <person name="Ruiz-Duenas F.J."/>
            <person name="Serrano A."/>
            <person name="Henrissat B."/>
            <person name="Drula E."/>
            <person name="Hughes K.W."/>
            <person name="Mata J.L."/>
            <person name="Ishikawa N.K."/>
            <person name="Vargas-Isla R."/>
            <person name="Ushijima S."/>
            <person name="Smith C.A."/>
            <person name="Donoghue J."/>
            <person name="Ahrendt S."/>
            <person name="Andreopoulos W."/>
            <person name="He G."/>
            <person name="LaButti K."/>
            <person name="Lipzen A."/>
            <person name="Ng V."/>
            <person name="Riley R."/>
            <person name="Sandor L."/>
            <person name="Barry K."/>
            <person name="Martinez A.T."/>
            <person name="Xiao Y."/>
            <person name="Gibbons J.G."/>
            <person name="Terashima K."/>
            <person name="Grigoriev I.V."/>
            <person name="Hibbett D."/>
        </authorList>
    </citation>
    <scope>NUCLEOTIDE SEQUENCE</scope>
    <source>
        <strain evidence="3">ET3784</strain>
    </source>
</reference>
<keyword evidence="1" id="KW-1133">Transmembrane helix</keyword>
<gene>
    <name evidence="3" type="ORF">DFJ43DRAFT_110435</name>
</gene>
<evidence type="ECO:0008006" key="5">
    <source>
        <dbReference type="Google" id="ProtNLM"/>
    </source>
</evidence>
<accession>A0AA38JRZ7</accession>
<keyword evidence="4" id="KW-1185">Reference proteome</keyword>
<evidence type="ECO:0000313" key="3">
    <source>
        <dbReference type="EMBL" id="KAJ3734890.1"/>
    </source>
</evidence>
<feature type="transmembrane region" description="Helical" evidence="1">
    <location>
        <begin position="152"/>
        <end position="171"/>
    </location>
</feature>
<keyword evidence="1" id="KW-0812">Transmembrane</keyword>
<protein>
    <recommendedName>
        <fullName evidence="5">MARVEL domain-containing protein</fullName>
    </recommendedName>
</protein>
<proteinExistence type="predicted"/>
<feature type="transmembrane region" description="Helical" evidence="1">
    <location>
        <begin position="120"/>
        <end position="146"/>
    </location>
</feature>
<evidence type="ECO:0000256" key="1">
    <source>
        <dbReference type="SAM" id="Phobius"/>
    </source>
</evidence>
<feature type="chain" id="PRO_5041444697" description="MARVEL domain-containing protein" evidence="2">
    <location>
        <begin position="26"/>
        <end position="244"/>
    </location>
</feature>
<reference evidence="3" key="1">
    <citation type="submission" date="2022-08" db="EMBL/GenBank/DDBJ databases">
        <authorList>
            <consortium name="DOE Joint Genome Institute"/>
            <person name="Min B."/>
            <person name="Sierra-Patev S."/>
            <person name="Naranjo-Ortiz M."/>
            <person name="Looney B."/>
            <person name="Konkel Z."/>
            <person name="Slot J.C."/>
            <person name="Sakamoto Y."/>
            <person name="Steenwyk J.L."/>
            <person name="Rokas A."/>
            <person name="Carro J."/>
            <person name="Camarero S."/>
            <person name="Ferreira P."/>
            <person name="Molpeceres G."/>
            <person name="Ruiz-duenas F.J."/>
            <person name="Serrano A."/>
            <person name="Henrissat B."/>
            <person name="Drula E."/>
            <person name="Hughes K.W."/>
            <person name="Mata J.L."/>
            <person name="Ishikawa N.K."/>
            <person name="Vargas-Isla R."/>
            <person name="Ushijima S."/>
            <person name="Smith C.A."/>
            <person name="Ahrendt S."/>
            <person name="Andreopoulos W."/>
            <person name="He G."/>
            <person name="LaButti K."/>
            <person name="Lipzen A."/>
            <person name="Ng V."/>
            <person name="Riley R."/>
            <person name="Sandor L."/>
            <person name="Barry K."/>
            <person name="Martinez A.T."/>
            <person name="Xiao Y."/>
            <person name="Gibbons J.G."/>
            <person name="Terashima K."/>
            <person name="Hibbett D.S."/>
            <person name="Grigoriev I.V."/>
        </authorList>
    </citation>
    <scope>NUCLEOTIDE SEQUENCE</scope>
    <source>
        <strain evidence="3">ET3784</strain>
    </source>
</reference>
<organism evidence="3 4">
    <name type="scientific">Lentinula guzmanii</name>
    <dbReference type="NCBI Taxonomy" id="2804957"/>
    <lineage>
        <taxon>Eukaryota</taxon>
        <taxon>Fungi</taxon>
        <taxon>Dikarya</taxon>
        <taxon>Basidiomycota</taxon>
        <taxon>Agaricomycotina</taxon>
        <taxon>Agaricomycetes</taxon>
        <taxon>Agaricomycetidae</taxon>
        <taxon>Agaricales</taxon>
        <taxon>Marasmiineae</taxon>
        <taxon>Omphalotaceae</taxon>
        <taxon>Lentinula</taxon>
    </lineage>
</organism>
<name>A0AA38JRZ7_9AGAR</name>
<feature type="signal peptide" evidence="2">
    <location>
        <begin position="1"/>
        <end position="25"/>
    </location>
</feature>
<dbReference type="EMBL" id="JANVFO010000012">
    <property type="protein sequence ID" value="KAJ3734890.1"/>
    <property type="molecule type" value="Genomic_DNA"/>
</dbReference>
<feature type="transmembrane region" description="Helical" evidence="1">
    <location>
        <begin position="83"/>
        <end position="108"/>
    </location>
</feature>
<sequence>MYLTSLLHCIRLMALMSSLPPPASAPSSFFTSRPATMVPTKRLPSRKSKFRPDSLPLPYYKPLTFKRRRIRRMSMSTNVTGHFHPFLFTMMTLCAAAELGLTAFLISAGNANGTWPSPRYHALLIMFAFNSSWTLLFSTAYMLYLFDGATHFLANVASSVIWILLTSILWGTAAGIMHNTRTGTDCPNVPTISRCRQSLTVEALGWTEFGLCTVNVLVTCAWVYCSHPKIHPRASFLGDSRRMV</sequence>
<dbReference type="AlphaFoldDB" id="A0AA38JRZ7"/>
<comment type="caution">
    <text evidence="3">The sequence shown here is derived from an EMBL/GenBank/DDBJ whole genome shotgun (WGS) entry which is preliminary data.</text>
</comment>